<accession>A0A0G1TQI1</accession>
<dbReference type="Proteomes" id="UP000034684">
    <property type="component" value="Unassembled WGS sequence"/>
</dbReference>
<evidence type="ECO:0000313" key="4">
    <source>
        <dbReference type="Proteomes" id="UP000034684"/>
    </source>
</evidence>
<organism evidence="3 4">
    <name type="scientific">candidate division WWE3 bacterium GW2011_GWB1_47_11</name>
    <dbReference type="NCBI Taxonomy" id="1619117"/>
    <lineage>
        <taxon>Bacteria</taxon>
        <taxon>Katanobacteria</taxon>
    </lineage>
</organism>
<dbReference type="InterPro" id="IPR008258">
    <property type="entry name" value="Transglycosylase_SLT_dom_1"/>
</dbReference>
<gene>
    <name evidence="3" type="ORF">UX79_C0033G0001</name>
</gene>
<dbReference type="Gene3D" id="1.10.530.10">
    <property type="match status" value="1"/>
</dbReference>
<dbReference type="Pfam" id="PF01464">
    <property type="entry name" value="SLT"/>
    <property type="match status" value="1"/>
</dbReference>
<feature type="domain" description="Transglycosylase SLT" evidence="2">
    <location>
        <begin position="228"/>
        <end position="342"/>
    </location>
</feature>
<keyword evidence="1" id="KW-0812">Transmembrane</keyword>
<dbReference type="AlphaFoldDB" id="A0A0G1TQI1"/>
<sequence>PTPIYSPQLNRSSQSGIPSGGLVTCTGINCNLCNFGQLIQNIINFLIGLSIPIAVVMFAWAGILYFTSAGNKTNITRAKGIFKTVFIGFMLALTGWLVVQTVLSVLVKQDFYIGNNWNSLECESNESRPGVTRTITVGEWLGTLPALQSYNPTISSSQSIVNVDPCSTTGGIYNGGMCEGPNGSYCPSGYTQGSSGCVSSSGGSLGSTVPVYVGAVNNPQLASYIATACAQYGNCALAQAIAQAESSGGINCTTSPTGAVGCMQVLSRTACSINPSVSSSCGSCLSSGNSTSAACSPVAQTISNPTVNTNLGVQYISQLQKQFGTCQLTAAAYYSGPGTVKKSGVVPWASSYVSKVCGT</sequence>
<evidence type="ECO:0000256" key="1">
    <source>
        <dbReference type="SAM" id="Phobius"/>
    </source>
</evidence>
<dbReference type="InterPro" id="IPR043993">
    <property type="entry name" value="T4SS_pilin"/>
</dbReference>
<keyword evidence="1" id="KW-1133">Transmembrane helix</keyword>
<dbReference type="EMBL" id="LCNN01000033">
    <property type="protein sequence ID" value="KKU56428.1"/>
    <property type="molecule type" value="Genomic_DNA"/>
</dbReference>
<dbReference type="SUPFAM" id="SSF53955">
    <property type="entry name" value="Lysozyme-like"/>
    <property type="match status" value="1"/>
</dbReference>
<feature type="transmembrane region" description="Helical" evidence="1">
    <location>
        <begin position="42"/>
        <end position="68"/>
    </location>
</feature>
<comment type="caution">
    <text evidence="3">The sequence shown here is derived from an EMBL/GenBank/DDBJ whole genome shotgun (WGS) entry which is preliminary data.</text>
</comment>
<protein>
    <recommendedName>
        <fullName evidence="2">Transglycosylase SLT domain-containing protein</fullName>
    </recommendedName>
</protein>
<evidence type="ECO:0000259" key="2">
    <source>
        <dbReference type="Pfam" id="PF01464"/>
    </source>
</evidence>
<evidence type="ECO:0000313" key="3">
    <source>
        <dbReference type="EMBL" id="KKU56428.1"/>
    </source>
</evidence>
<feature type="non-terminal residue" evidence="3">
    <location>
        <position position="1"/>
    </location>
</feature>
<name>A0A0G1TQI1_UNCKA</name>
<proteinExistence type="predicted"/>
<reference evidence="3 4" key="1">
    <citation type="journal article" date="2015" name="Nature">
        <title>rRNA introns, odd ribosomes, and small enigmatic genomes across a large radiation of phyla.</title>
        <authorList>
            <person name="Brown C.T."/>
            <person name="Hug L.A."/>
            <person name="Thomas B.C."/>
            <person name="Sharon I."/>
            <person name="Castelle C.J."/>
            <person name="Singh A."/>
            <person name="Wilkins M.J."/>
            <person name="Williams K.H."/>
            <person name="Banfield J.F."/>
        </authorList>
    </citation>
    <scope>NUCLEOTIDE SEQUENCE [LARGE SCALE GENOMIC DNA]</scope>
</reference>
<dbReference type="InterPro" id="IPR023346">
    <property type="entry name" value="Lysozyme-like_dom_sf"/>
</dbReference>
<dbReference type="Pfam" id="PF18895">
    <property type="entry name" value="T4SS_pilin"/>
    <property type="match status" value="1"/>
</dbReference>
<keyword evidence="1" id="KW-0472">Membrane</keyword>
<feature type="transmembrane region" description="Helical" evidence="1">
    <location>
        <begin position="80"/>
        <end position="99"/>
    </location>
</feature>
<dbReference type="CDD" id="cd00254">
    <property type="entry name" value="LT-like"/>
    <property type="match status" value="1"/>
</dbReference>